<organism evidence="1 2">
    <name type="scientific">Bacillus paranthracis</name>
    <dbReference type="NCBI Taxonomy" id="2026186"/>
    <lineage>
        <taxon>Bacteria</taxon>
        <taxon>Bacillati</taxon>
        <taxon>Bacillota</taxon>
        <taxon>Bacilli</taxon>
        <taxon>Bacillales</taxon>
        <taxon>Bacillaceae</taxon>
        <taxon>Bacillus</taxon>
        <taxon>Bacillus cereus group</taxon>
    </lineage>
</organism>
<evidence type="ECO:0000313" key="1">
    <source>
        <dbReference type="EMBL" id="SME50871.1"/>
    </source>
</evidence>
<dbReference type="AlphaFoldDB" id="A0A9X8SQ86"/>
<protein>
    <submittedName>
        <fullName evidence="1">Uncharacterized protein</fullName>
    </submittedName>
</protein>
<dbReference type="EMBL" id="FWZC01000107">
    <property type="protein sequence ID" value="SME50871.1"/>
    <property type="molecule type" value="Genomic_DNA"/>
</dbReference>
<gene>
    <name evidence="1" type="ORF">BACERE00221_05137</name>
</gene>
<proteinExistence type="predicted"/>
<comment type="caution">
    <text evidence="1">The sequence shown here is derived from an EMBL/GenBank/DDBJ whole genome shotgun (WGS) entry which is preliminary data.</text>
</comment>
<sequence>MLPFSYCNHKNAYLKRDFILYIELLKNNITFGKEAGKWKLSFKK</sequence>
<reference evidence="1 2" key="1">
    <citation type="submission" date="2017-04" db="EMBL/GenBank/DDBJ databases">
        <authorList>
            <person name="Criscuolo A."/>
        </authorList>
    </citation>
    <scope>NUCLEOTIDE SEQUENCE [LARGE SCALE GENOMIC DNA]</scope>
    <source>
        <strain evidence="1">16-00221</strain>
    </source>
</reference>
<dbReference type="Proteomes" id="UP000194435">
    <property type="component" value="Unassembled WGS sequence"/>
</dbReference>
<evidence type="ECO:0000313" key="2">
    <source>
        <dbReference type="Proteomes" id="UP000194435"/>
    </source>
</evidence>
<name>A0A9X8SQ86_9BACI</name>
<accession>A0A9X8SQ86</accession>